<accession>A0AAW1ULT6</accession>
<proteinExistence type="predicted"/>
<comment type="caution">
    <text evidence="2">The sequence shown here is derived from an EMBL/GenBank/DDBJ whole genome shotgun (WGS) entry which is preliminary data.</text>
</comment>
<dbReference type="AlphaFoldDB" id="A0AAW1ULT6"/>
<protein>
    <submittedName>
        <fullName evidence="2">Uncharacterized protein</fullName>
    </submittedName>
</protein>
<organism evidence="2 3">
    <name type="scientific">Henosepilachna vigintioctopunctata</name>
    <dbReference type="NCBI Taxonomy" id="420089"/>
    <lineage>
        <taxon>Eukaryota</taxon>
        <taxon>Metazoa</taxon>
        <taxon>Ecdysozoa</taxon>
        <taxon>Arthropoda</taxon>
        <taxon>Hexapoda</taxon>
        <taxon>Insecta</taxon>
        <taxon>Pterygota</taxon>
        <taxon>Neoptera</taxon>
        <taxon>Endopterygota</taxon>
        <taxon>Coleoptera</taxon>
        <taxon>Polyphaga</taxon>
        <taxon>Cucujiformia</taxon>
        <taxon>Coccinelloidea</taxon>
        <taxon>Coccinellidae</taxon>
        <taxon>Epilachninae</taxon>
        <taxon>Epilachnini</taxon>
        <taxon>Henosepilachna</taxon>
    </lineage>
</organism>
<sequence length="102" mass="11633">MKAFRFFLAFAKTSSNVAGLNEMVRTTRIMNLRDQKVRTAHVPDPSNDHALEELEPYIIFPEEDSIFLLLHLEEDSNVEEQKGVADENEKMMAPPAKKNQAS</sequence>
<dbReference type="EMBL" id="JARQZJ010000091">
    <property type="protein sequence ID" value="KAK9883480.1"/>
    <property type="molecule type" value="Genomic_DNA"/>
</dbReference>
<gene>
    <name evidence="2" type="ORF">WA026_001655</name>
</gene>
<name>A0AAW1ULT6_9CUCU</name>
<feature type="region of interest" description="Disordered" evidence="1">
    <location>
        <begin position="78"/>
        <end position="102"/>
    </location>
</feature>
<evidence type="ECO:0000256" key="1">
    <source>
        <dbReference type="SAM" id="MobiDB-lite"/>
    </source>
</evidence>
<evidence type="ECO:0000313" key="3">
    <source>
        <dbReference type="Proteomes" id="UP001431783"/>
    </source>
</evidence>
<dbReference type="Proteomes" id="UP001431783">
    <property type="component" value="Unassembled WGS sequence"/>
</dbReference>
<evidence type="ECO:0000313" key="2">
    <source>
        <dbReference type="EMBL" id="KAK9883480.1"/>
    </source>
</evidence>
<reference evidence="2 3" key="1">
    <citation type="submission" date="2023-03" db="EMBL/GenBank/DDBJ databases">
        <title>Genome insight into feeding habits of ladybird beetles.</title>
        <authorList>
            <person name="Li H.-S."/>
            <person name="Huang Y.-H."/>
            <person name="Pang H."/>
        </authorList>
    </citation>
    <scope>NUCLEOTIDE SEQUENCE [LARGE SCALE GENOMIC DNA]</scope>
    <source>
        <strain evidence="2">SYSU_2023b</strain>
        <tissue evidence="2">Whole body</tissue>
    </source>
</reference>
<keyword evidence="3" id="KW-1185">Reference proteome</keyword>
<feature type="compositionally biased region" description="Basic and acidic residues" evidence="1">
    <location>
        <begin position="78"/>
        <end position="90"/>
    </location>
</feature>